<organism evidence="7 8">
    <name type="scientific">Niastella yeongjuensis</name>
    <dbReference type="NCBI Taxonomy" id="354355"/>
    <lineage>
        <taxon>Bacteria</taxon>
        <taxon>Pseudomonadati</taxon>
        <taxon>Bacteroidota</taxon>
        <taxon>Chitinophagia</taxon>
        <taxon>Chitinophagales</taxon>
        <taxon>Chitinophagaceae</taxon>
        <taxon>Niastella</taxon>
    </lineage>
</organism>
<dbReference type="InterPro" id="IPR013325">
    <property type="entry name" value="RNA_pol_sigma_r2"/>
</dbReference>
<dbReference type="InterPro" id="IPR014284">
    <property type="entry name" value="RNA_pol_sigma-70_dom"/>
</dbReference>
<name>A0A1V9DXR7_9BACT</name>
<dbReference type="OrthoDB" id="799938at2"/>
<evidence type="ECO:0000256" key="2">
    <source>
        <dbReference type="ARBA" id="ARBA00023015"/>
    </source>
</evidence>
<keyword evidence="8" id="KW-1185">Reference proteome</keyword>
<dbReference type="RefSeq" id="WP_081204671.1">
    <property type="nucleotide sequence ID" value="NZ_FOCZ01000004.1"/>
</dbReference>
<evidence type="ECO:0000313" key="7">
    <source>
        <dbReference type="EMBL" id="OQP38667.1"/>
    </source>
</evidence>
<dbReference type="SUPFAM" id="SSF88659">
    <property type="entry name" value="Sigma3 and sigma4 domains of RNA polymerase sigma factors"/>
    <property type="match status" value="1"/>
</dbReference>
<evidence type="ECO:0000256" key="4">
    <source>
        <dbReference type="ARBA" id="ARBA00023163"/>
    </source>
</evidence>
<dbReference type="InterPro" id="IPR036388">
    <property type="entry name" value="WH-like_DNA-bd_sf"/>
</dbReference>
<dbReference type="Gene3D" id="1.10.1740.10">
    <property type="match status" value="1"/>
</dbReference>
<keyword evidence="4" id="KW-0804">Transcription</keyword>
<dbReference type="InterPro" id="IPR014327">
    <property type="entry name" value="RNA_pol_sigma70_bacteroid"/>
</dbReference>
<dbReference type="Pfam" id="PF08281">
    <property type="entry name" value="Sigma70_r4_2"/>
    <property type="match status" value="1"/>
</dbReference>
<dbReference type="GO" id="GO:0016987">
    <property type="term" value="F:sigma factor activity"/>
    <property type="evidence" value="ECO:0007669"/>
    <property type="project" value="UniProtKB-KW"/>
</dbReference>
<proteinExistence type="inferred from homology"/>
<evidence type="ECO:0008006" key="9">
    <source>
        <dbReference type="Google" id="ProtNLM"/>
    </source>
</evidence>
<dbReference type="Gene3D" id="1.10.10.10">
    <property type="entry name" value="Winged helix-like DNA-binding domain superfamily/Winged helix DNA-binding domain"/>
    <property type="match status" value="1"/>
</dbReference>
<protein>
    <recommendedName>
        <fullName evidence="9">RNA polymerase sigma-70 factor</fullName>
    </recommendedName>
</protein>
<dbReference type="Proteomes" id="UP000192610">
    <property type="component" value="Unassembled WGS sequence"/>
</dbReference>
<dbReference type="InterPro" id="IPR007627">
    <property type="entry name" value="RNA_pol_sigma70_r2"/>
</dbReference>
<evidence type="ECO:0000256" key="3">
    <source>
        <dbReference type="ARBA" id="ARBA00023082"/>
    </source>
</evidence>
<dbReference type="NCBIfam" id="TIGR02937">
    <property type="entry name" value="sigma70-ECF"/>
    <property type="match status" value="1"/>
</dbReference>
<comment type="similarity">
    <text evidence="1">Belongs to the sigma-70 factor family. ECF subfamily.</text>
</comment>
<dbReference type="PANTHER" id="PTHR43133:SF46">
    <property type="entry name" value="RNA POLYMERASE SIGMA-70 FACTOR ECF SUBFAMILY"/>
    <property type="match status" value="1"/>
</dbReference>
<keyword evidence="3" id="KW-0731">Sigma factor</keyword>
<comment type="caution">
    <text evidence="7">The sequence shown here is derived from an EMBL/GenBank/DDBJ whole genome shotgun (WGS) entry which is preliminary data.</text>
</comment>
<keyword evidence="2" id="KW-0805">Transcription regulation</keyword>
<evidence type="ECO:0000256" key="1">
    <source>
        <dbReference type="ARBA" id="ARBA00010641"/>
    </source>
</evidence>
<dbReference type="InterPro" id="IPR013324">
    <property type="entry name" value="RNA_pol_sigma_r3/r4-like"/>
</dbReference>
<dbReference type="GO" id="GO:0003677">
    <property type="term" value="F:DNA binding"/>
    <property type="evidence" value="ECO:0007669"/>
    <property type="project" value="InterPro"/>
</dbReference>
<reference evidence="8" key="1">
    <citation type="submission" date="2016-04" db="EMBL/GenBank/DDBJ databases">
        <authorList>
            <person name="Chen L."/>
            <person name="Zhuang W."/>
            <person name="Wang G."/>
        </authorList>
    </citation>
    <scope>NUCLEOTIDE SEQUENCE [LARGE SCALE GENOMIC DNA]</scope>
    <source>
        <strain evidence="8">17621</strain>
    </source>
</reference>
<accession>A0A1V9DXR7</accession>
<dbReference type="NCBIfam" id="TIGR02985">
    <property type="entry name" value="Sig70_bacteroi1"/>
    <property type="match status" value="1"/>
</dbReference>
<dbReference type="STRING" id="354355.SAMN05660816_02748"/>
<dbReference type="EMBL" id="LVXG01000082">
    <property type="protein sequence ID" value="OQP38667.1"/>
    <property type="molecule type" value="Genomic_DNA"/>
</dbReference>
<sequence length="177" mass="20922">MYDCQLPDKHFKQFLKLFEIYKAPVHNYVYSITRNPYAAEEITQELFIKLWKRKDKLNEIEQIDQYIFRMAHNSCMNWFMQIGKNIKLAKDLEAKMKTAVNDVADNIDYNDAKDRLHKAIAGLSPRRKYVYELSRNEGLKIQEIADRLGLSFDTVKHHLVAALSQIRKQLVLHKKGH</sequence>
<dbReference type="AlphaFoldDB" id="A0A1V9DXR7"/>
<feature type="domain" description="RNA polymerase sigma factor 70 region 4 type 2" evidence="6">
    <location>
        <begin position="114"/>
        <end position="165"/>
    </location>
</feature>
<dbReference type="InterPro" id="IPR013249">
    <property type="entry name" value="RNA_pol_sigma70_r4_t2"/>
</dbReference>
<dbReference type="Pfam" id="PF04542">
    <property type="entry name" value="Sigma70_r2"/>
    <property type="match status" value="1"/>
</dbReference>
<evidence type="ECO:0000259" key="6">
    <source>
        <dbReference type="Pfam" id="PF08281"/>
    </source>
</evidence>
<feature type="domain" description="RNA polymerase sigma-70 region 2" evidence="5">
    <location>
        <begin position="17"/>
        <end position="79"/>
    </location>
</feature>
<gene>
    <name evidence="7" type="ORF">A4H97_18275</name>
</gene>
<evidence type="ECO:0000313" key="8">
    <source>
        <dbReference type="Proteomes" id="UP000192610"/>
    </source>
</evidence>
<evidence type="ECO:0000259" key="5">
    <source>
        <dbReference type="Pfam" id="PF04542"/>
    </source>
</evidence>
<dbReference type="GO" id="GO:0006352">
    <property type="term" value="P:DNA-templated transcription initiation"/>
    <property type="evidence" value="ECO:0007669"/>
    <property type="project" value="InterPro"/>
</dbReference>
<dbReference type="InterPro" id="IPR039425">
    <property type="entry name" value="RNA_pol_sigma-70-like"/>
</dbReference>
<dbReference type="PANTHER" id="PTHR43133">
    <property type="entry name" value="RNA POLYMERASE ECF-TYPE SIGMA FACTO"/>
    <property type="match status" value="1"/>
</dbReference>
<dbReference type="SUPFAM" id="SSF88946">
    <property type="entry name" value="Sigma2 domain of RNA polymerase sigma factors"/>
    <property type="match status" value="1"/>
</dbReference>